<organism evidence="2 3">
    <name type="scientific">Geodermatophilus aquaeductus</name>
    <dbReference type="NCBI Taxonomy" id="1564161"/>
    <lineage>
        <taxon>Bacteria</taxon>
        <taxon>Bacillati</taxon>
        <taxon>Actinomycetota</taxon>
        <taxon>Actinomycetes</taxon>
        <taxon>Geodermatophilales</taxon>
        <taxon>Geodermatophilaceae</taxon>
        <taxon>Geodermatophilus</taxon>
    </lineage>
</organism>
<keyword evidence="2" id="KW-0413">Isomerase</keyword>
<dbReference type="SUPFAM" id="SSF54427">
    <property type="entry name" value="NTF2-like"/>
    <property type="match status" value="1"/>
</dbReference>
<evidence type="ECO:0000259" key="1">
    <source>
        <dbReference type="Pfam" id="PF13474"/>
    </source>
</evidence>
<sequence>MDGNEYGVRAALEAWAQAVRQADVDAVLALHSDDVVLFDVPPPMTITGTEGYLAQWRLFWDAQGEGLFDVSDLTVVAGDDVAFAHGLLRIGAAGTEGFQVRLTVGLRRDGERWLVTHEHHSVPAG</sequence>
<dbReference type="GO" id="GO:0016853">
    <property type="term" value="F:isomerase activity"/>
    <property type="evidence" value="ECO:0007669"/>
    <property type="project" value="UniProtKB-KW"/>
</dbReference>
<dbReference type="InterPro" id="IPR037401">
    <property type="entry name" value="SnoaL-like"/>
</dbReference>
<dbReference type="Proteomes" id="UP000317484">
    <property type="component" value="Unassembled WGS sequence"/>
</dbReference>
<dbReference type="Gene3D" id="3.10.450.50">
    <property type="match status" value="1"/>
</dbReference>
<dbReference type="InterPro" id="IPR032710">
    <property type="entry name" value="NTF2-like_dom_sf"/>
</dbReference>
<evidence type="ECO:0000313" key="2">
    <source>
        <dbReference type="EMBL" id="SMO55584.1"/>
    </source>
</evidence>
<feature type="domain" description="SnoaL-like" evidence="1">
    <location>
        <begin position="8"/>
        <end position="124"/>
    </location>
</feature>
<dbReference type="EMBL" id="FXTJ01000002">
    <property type="protein sequence ID" value="SMO55584.1"/>
    <property type="molecule type" value="Genomic_DNA"/>
</dbReference>
<proteinExistence type="predicted"/>
<dbReference type="Pfam" id="PF13474">
    <property type="entry name" value="SnoaL_3"/>
    <property type="match status" value="1"/>
</dbReference>
<reference evidence="2 3" key="1">
    <citation type="submission" date="2017-05" db="EMBL/GenBank/DDBJ databases">
        <authorList>
            <person name="Varghese N."/>
            <person name="Submissions S."/>
        </authorList>
    </citation>
    <scope>NUCLEOTIDE SEQUENCE [LARGE SCALE GENOMIC DNA]</scope>
    <source>
        <strain evidence="2 3">DSM 46834</strain>
    </source>
</reference>
<keyword evidence="3" id="KW-1185">Reference proteome</keyword>
<protein>
    <submittedName>
        <fullName evidence="2">Ketosteroid isomerase homolog</fullName>
    </submittedName>
</protein>
<name>A0A521C861_9ACTN</name>
<dbReference type="AlphaFoldDB" id="A0A521C861"/>
<evidence type="ECO:0000313" key="3">
    <source>
        <dbReference type="Proteomes" id="UP000317484"/>
    </source>
</evidence>
<gene>
    <name evidence="2" type="ORF">SAMN06273567_102191</name>
</gene>
<accession>A0A521C861</accession>
<dbReference type="RefSeq" id="WP_142457422.1">
    <property type="nucleotide sequence ID" value="NZ_FXTJ01000002.1"/>
</dbReference>